<comment type="caution">
    <text evidence="4">The sequence shown here is derived from an EMBL/GenBank/DDBJ whole genome shotgun (WGS) entry which is preliminary data.</text>
</comment>
<keyword evidence="2" id="KW-0521">NADP</keyword>
<dbReference type="EMBL" id="JAQQWN010000002">
    <property type="protein sequence ID" value="KAK8093785.1"/>
    <property type="molecule type" value="Genomic_DNA"/>
</dbReference>
<dbReference type="Proteomes" id="UP001433268">
    <property type="component" value="Unassembled WGS sequence"/>
</dbReference>
<gene>
    <name evidence="4" type="ORF">PG997_000470</name>
</gene>
<proteinExistence type="inferred from homology"/>
<keyword evidence="3" id="KW-0560">Oxidoreductase</keyword>
<feature type="non-terminal residue" evidence="4">
    <location>
        <position position="371"/>
    </location>
</feature>
<dbReference type="Gene3D" id="3.40.50.720">
    <property type="entry name" value="NAD(P)-binding Rossmann-like Domain"/>
    <property type="match status" value="1"/>
</dbReference>
<organism evidence="4 5">
    <name type="scientific">Apiospora hydei</name>
    <dbReference type="NCBI Taxonomy" id="1337664"/>
    <lineage>
        <taxon>Eukaryota</taxon>
        <taxon>Fungi</taxon>
        <taxon>Dikarya</taxon>
        <taxon>Ascomycota</taxon>
        <taxon>Pezizomycotina</taxon>
        <taxon>Sordariomycetes</taxon>
        <taxon>Xylariomycetidae</taxon>
        <taxon>Amphisphaeriales</taxon>
        <taxon>Apiosporaceae</taxon>
        <taxon>Apiospora</taxon>
    </lineage>
</organism>
<evidence type="ECO:0000256" key="1">
    <source>
        <dbReference type="ARBA" id="ARBA00006484"/>
    </source>
</evidence>
<dbReference type="PRINTS" id="PR00081">
    <property type="entry name" value="GDHRDH"/>
</dbReference>
<dbReference type="GeneID" id="92037845"/>
<dbReference type="PANTHER" id="PTHR24320:SF252">
    <property type="entry name" value="DEHYDROGENASE_REDUCTASE FAMILY PROTEIN, PUTATIVE (AFU_ORTHOLOGUE AFUA_3G08550)-RELATED"/>
    <property type="match status" value="1"/>
</dbReference>
<dbReference type="SUPFAM" id="SSF51735">
    <property type="entry name" value="NAD(P)-binding Rossmann-fold domains"/>
    <property type="match status" value="1"/>
</dbReference>
<evidence type="ECO:0000313" key="4">
    <source>
        <dbReference type="EMBL" id="KAK8093785.1"/>
    </source>
</evidence>
<dbReference type="InterPro" id="IPR036291">
    <property type="entry name" value="NAD(P)-bd_dom_sf"/>
</dbReference>
<evidence type="ECO:0000313" key="5">
    <source>
        <dbReference type="Proteomes" id="UP001433268"/>
    </source>
</evidence>
<dbReference type="PANTHER" id="PTHR24320">
    <property type="entry name" value="RETINOL DEHYDROGENASE"/>
    <property type="match status" value="1"/>
</dbReference>
<dbReference type="RefSeq" id="XP_066674558.1">
    <property type="nucleotide sequence ID" value="XM_066804785.1"/>
</dbReference>
<protein>
    <recommendedName>
        <fullName evidence="6">NAD(P)-binding protein</fullName>
    </recommendedName>
</protein>
<sequence>MAALLTQAYMKLRPIPLPPPDTFAGQTAVVTGGTSGLGFATAVHLLRLGAAEVIISARDTARGRDAAAQIALEAASGEGGDNKMPLGQVRAIELDMSRYSSVVAFAEQVKQVKRGKGGVDVVNLNAGMIGTVRKGARGLVSGIPRLIPSSRSRSLQFVTVVTIQTRIFLDFLIEGRQFMLMTFPIYREQNLQTNSLSTTLLAALLLPYLKSERANRSFPAHLTLVGSMKYTSPNINQWHKWASQEDQGSGGVLKHLNKPENFVSGDDRYASTKLILQDAFEELVKLARTDGGNGPPQVVMNTVCPGIVKTGLARDYQARGGLGIRLAVGAFQGLFGKSASDGARSYLAAVTTKENQHGDFIQFYKSETQYK</sequence>
<accession>A0ABR1XAQ7</accession>
<dbReference type="InterPro" id="IPR002347">
    <property type="entry name" value="SDR_fam"/>
</dbReference>
<evidence type="ECO:0000256" key="3">
    <source>
        <dbReference type="ARBA" id="ARBA00023002"/>
    </source>
</evidence>
<evidence type="ECO:0000256" key="2">
    <source>
        <dbReference type="ARBA" id="ARBA00022857"/>
    </source>
</evidence>
<name>A0ABR1XAQ7_9PEZI</name>
<comment type="similarity">
    <text evidence="1">Belongs to the short-chain dehydrogenases/reductases (SDR) family.</text>
</comment>
<dbReference type="Pfam" id="PF00106">
    <property type="entry name" value="adh_short"/>
    <property type="match status" value="1"/>
</dbReference>
<reference evidence="4 5" key="1">
    <citation type="submission" date="2023-01" db="EMBL/GenBank/DDBJ databases">
        <title>Analysis of 21 Apiospora genomes using comparative genomics revels a genus with tremendous synthesis potential of carbohydrate active enzymes and secondary metabolites.</title>
        <authorList>
            <person name="Sorensen T."/>
        </authorList>
    </citation>
    <scope>NUCLEOTIDE SEQUENCE [LARGE SCALE GENOMIC DNA]</scope>
    <source>
        <strain evidence="4 5">CBS 114990</strain>
    </source>
</reference>
<keyword evidence="5" id="KW-1185">Reference proteome</keyword>
<evidence type="ECO:0008006" key="6">
    <source>
        <dbReference type="Google" id="ProtNLM"/>
    </source>
</evidence>